<proteinExistence type="predicted"/>
<organism evidence="1 2">
    <name type="scientific">Romanomermis culicivorax</name>
    <name type="common">Nematode worm</name>
    <dbReference type="NCBI Taxonomy" id="13658"/>
    <lineage>
        <taxon>Eukaryota</taxon>
        <taxon>Metazoa</taxon>
        <taxon>Ecdysozoa</taxon>
        <taxon>Nematoda</taxon>
        <taxon>Enoplea</taxon>
        <taxon>Dorylaimia</taxon>
        <taxon>Mermithida</taxon>
        <taxon>Mermithoidea</taxon>
        <taxon>Mermithidae</taxon>
        <taxon>Romanomermis</taxon>
    </lineage>
</organism>
<name>A0A915KW89_ROMCU</name>
<protein>
    <submittedName>
        <fullName evidence="2">Uncharacterized protein</fullName>
    </submittedName>
</protein>
<keyword evidence="1" id="KW-1185">Reference proteome</keyword>
<sequence length="81" mass="9685">MINDTGAIWIILIMKPIYEDITLDQDDIPMEILDDITSDEDKDIYVLCKMLVVSKLKRKMYLKQMMRTMQEKILQQMELKD</sequence>
<dbReference type="Proteomes" id="UP000887565">
    <property type="component" value="Unplaced"/>
</dbReference>
<evidence type="ECO:0000313" key="1">
    <source>
        <dbReference type="Proteomes" id="UP000887565"/>
    </source>
</evidence>
<reference evidence="2" key="1">
    <citation type="submission" date="2022-11" db="UniProtKB">
        <authorList>
            <consortium name="WormBaseParasite"/>
        </authorList>
    </citation>
    <scope>IDENTIFICATION</scope>
</reference>
<dbReference type="WBParaSite" id="nRc.2.0.1.t42743-RA">
    <property type="protein sequence ID" value="nRc.2.0.1.t42743-RA"/>
    <property type="gene ID" value="nRc.2.0.1.g42743"/>
</dbReference>
<evidence type="ECO:0000313" key="2">
    <source>
        <dbReference type="WBParaSite" id="nRc.2.0.1.t42743-RA"/>
    </source>
</evidence>
<accession>A0A915KW89</accession>
<dbReference type="AlphaFoldDB" id="A0A915KW89"/>